<reference evidence="1 2" key="1">
    <citation type="submission" date="2024-04" db="EMBL/GenBank/DDBJ databases">
        <authorList>
            <person name="Waldvogel A.-M."/>
            <person name="Schoenle A."/>
        </authorList>
    </citation>
    <scope>NUCLEOTIDE SEQUENCE [LARGE SCALE GENOMIC DNA]</scope>
</reference>
<dbReference type="GO" id="GO:0005886">
    <property type="term" value="C:plasma membrane"/>
    <property type="evidence" value="ECO:0007669"/>
    <property type="project" value="TreeGrafter"/>
</dbReference>
<gene>
    <name evidence="1" type="ORF">KC01_LOCUS14191</name>
</gene>
<dbReference type="AlphaFoldDB" id="A0AAV2K1I0"/>
<dbReference type="GO" id="GO:0005249">
    <property type="term" value="F:voltage-gated potassium channel activity"/>
    <property type="evidence" value="ECO:0007669"/>
    <property type="project" value="TreeGrafter"/>
</dbReference>
<dbReference type="PANTHER" id="PTHR10217">
    <property type="entry name" value="VOLTAGE AND LIGAND GATED POTASSIUM CHANNEL"/>
    <property type="match status" value="1"/>
</dbReference>
<dbReference type="InterPro" id="IPR050818">
    <property type="entry name" value="KCNH_animal-type"/>
</dbReference>
<dbReference type="GO" id="GO:0042391">
    <property type="term" value="P:regulation of membrane potential"/>
    <property type="evidence" value="ECO:0007669"/>
    <property type="project" value="TreeGrafter"/>
</dbReference>
<accession>A0AAV2K1I0</accession>
<evidence type="ECO:0000313" key="2">
    <source>
        <dbReference type="Proteomes" id="UP001497482"/>
    </source>
</evidence>
<sequence>MVITLSVCSQAYSKGDLIGANLSLDDRVIKTNADVKALTYCDLQCINLKGLYEVLDLYPEYSHCFVRDIQQDLTYNLREGLEMQLRGSGCGHRRQG</sequence>
<organism evidence="1 2">
    <name type="scientific">Knipowitschia caucasica</name>
    <name type="common">Caucasian dwarf goby</name>
    <name type="synonym">Pomatoschistus caucasicus</name>
    <dbReference type="NCBI Taxonomy" id="637954"/>
    <lineage>
        <taxon>Eukaryota</taxon>
        <taxon>Metazoa</taxon>
        <taxon>Chordata</taxon>
        <taxon>Craniata</taxon>
        <taxon>Vertebrata</taxon>
        <taxon>Euteleostomi</taxon>
        <taxon>Actinopterygii</taxon>
        <taxon>Neopterygii</taxon>
        <taxon>Teleostei</taxon>
        <taxon>Neoteleostei</taxon>
        <taxon>Acanthomorphata</taxon>
        <taxon>Gobiaria</taxon>
        <taxon>Gobiiformes</taxon>
        <taxon>Gobioidei</taxon>
        <taxon>Gobiidae</taxon>
        <taxon>Gobiinae</taxon>
        <taxon>Knipowitschia</taxon>
    </lineage>
</organism>
<dbReference type="InterPro" id="IPR018490">
    <property type="entry name" value="cNMP-bd_dom_sf"/>
</dbReference>
<dbReference type="SUPFAM" id="SSF51206">
    <property type="entry name" value="cAMP-binding domain-like"/>
    <property type="match status" value="1"/>
</dbReference>
<evidence type="ECO:0000313" key="1">
    <source>
        <dbReference type="EMBL" id="CAL1583753.1"/>
    </source>
</evidence>
<dbReference type="Gene3D" id="2.60.120.10">
    <property type="entry name" value="Jelly Rolls"/>
    <property type="match status" value="1"/>
</dbReference>
<keyword evidence="2" id="KW-1185">Reference proteome</keyword>
<name>A0AAV2K1I0_KNICA</name>
<dbReference type="Proteomes" id="UP001497482">
    <property type="component" value="Chromosome 16"/>
</dbReference>
<dbReference type="EMBL" id="OZ035838">
    <property type="protein sequence ID" value="CAL1583753.1"/>
    <property type="molecule type" value="Genomic_DNA"/>
</dbReference>
<dbReference type="PANTHER" id="PTHR10217:SF380">
    <property type="entry name" value="POTASSIUM VOLTAGE-GATED CHANNEL SUBFAMILY H MEMBER 8"/>
    <property type="match status" value="1"/>
</dbReference>
<dbReference type="InterPro" id="IPR014710">
    <property type="entry name" value="RmlC-like_jellyroll"/>
</dbReference>
<protein>
    <submittedName>
        <fullName evidence="1">Uncharacterized protein</fullName>
    </submittedName>
</protein>
<proteinExistence type="predicted"/>